<gene>
    <name evidence="1" type="ORF">QX249_28915</name>
</gene>
<proteinExistence type="predicted"/>
<sequence length="84" mass="9774">MTKTIAGYEMGTQYPVYLIRIDDENGNIIKCFVECSLSNWSYSLDRITEQEYADLISDKVPEVDKQDIYKSFFDYDENSSFAVC</sequence>
<protein>
    <submittedName>
        <fullName evidence="1">Uncharacterized protein</fullName>
    </submittedName>
</protein>
<dbReference type="Proteomes" id="UP001253193">
    <property type="component" value="Unassembled WGS sequence"/>
</dbReference>
<dbReference type="EMBL" id="JAUHGG010000047">
    <property type="protein sequence ID" value="MDS1824636.1"/>
    <property type="molecule type" value="Genomic_DNA"/>
</dbReference>
<dbReference type="RefSeq" id="WP_029845596.1">
    <property type="nucleotide sequence ID" value="NZ_CP034285.1"/>
</dbReference>
<dbReference type="AlphaFoldDB" id="A0AAW8Q813"/>
<evidence type="ECO:0000313" key="1">
    <source>
        <dbReference type="EMBL" id="MDS1824636.1"/>
    </source>
</evidence>
<reference evidence="1" key="1">
    <citation type="submission" date="2023-06" db="EMBL/GenBank/DDBJ databases">
        <title>Genomic Diversity of Vibrio spp. and Metagenomic Analysis of Pathogens in Florida Gulf Coastal Waters Following Hurricane Ian.</title>
        <authorList>
            <person name="Brumfield K.D."/>
        </authorList>
    </citation>
    <scope>NUCLEOTIDE SEQUENCE</scope>
    <source>
        <strain evidence="1">WBS2B-138</strain>
    </source>
</reference>
<organism evidence="1 2">
    <name type="scientific">Vibrio parahaemolyticus</name>
    <dbReference type="NCBI Taxonomy" id="670"/>
    <lineage>
        <taxon>Bacteria</taxon>
        <taxon>Pseudomonadati</taxon>
        <taxon>Pseudomonadota</taxon>
        <taxon>Gammaproteobacteria</taxon>
        <taxon>Vibrionales</taxon>
        <taxon>Vibrionaceae</taxon>
        <taxon>Vibrio</taxon>
    </lineage>
</organism>
<accession>A0AAW8Q813</accession>
<comment type="caution">
    <text evidence="1">The sequence shown here is derived from an EMBL/GenBank/DDBJ whole genome shotgun (WGS) entry which is preliminary data.</text>
</comment>
<evidence type="ECO:0000313" key="2">
    <source>
        <dbReference type="Proteomes" id="UP001253193"/>
    </source>
</evidence>
<name>A0AAW8Q813_VIBPH</name>